<comment type="caution">
    <text evidence="4">The sequence shown here is derived from an EMBL/GenBank/DDBJ whole genome shotgun (WGS) entry which is preliminary data.</text>
</comment>
<evidence type="ECO:0000256" key="2">
    <source>
        <dbReference type="SAM" id="SignalP"/>
    </source>
</evidence>
<feature type="chain" id="PRO_5043343031" description="Cell wall anchor protein" evidence="2">
    <location>
        <begin position="19"/>
        <end position="315"/>
    </location>
</feature>
<keyword evidence="5" id="KW-1185">Reference proteome</keyword>
<evidence type="ECO:0000313" key="4">
    <source>
        <dbReference type="EMBL" id="SQA89259.1"/>
    </source>
</evidence>
<gene>
    <name evidence="4" type="ORF">NCTC11212_01826</name>
    <name evidence="3" type="ORF">SAMN05421800_1029</name>
</gene>
<reference evidence="3 5" key="1">
    <citation type="submission" date="2017-02" db="EMBL/GenBank/DDBJ databases">
        <authorList>
            <person name="Varghese N."/>
            <person name="Submissions S."/>
        </authorList>
    </citation>
    <scope>NUCLEOTIDE SEQUENCE [LARGE SCALE GENOMIC DNA]</scope>
    <source>
        <strain evidence="3 5">DSM 16775</strain>
    </source>
</reference>
<proteinExistence type="predicted"/>
<evidence type="ECO:0000313" key="6">
    <source>
        <dbReference type="Proteomes" id="UP000251937"/>
    </source>
</evidence>
<dbReference type="RefSeq" id="WP_079463969.1">
    <property type="nucleotide sequence ID" value="NZ_CP033934.1"/>
</dbReference>
<evidence type="ECO:0000313" key="3">
    <source>
        <dbReference type="EMBL" id="SKB45833.1"/>
    </source>
</evidence>
<dbReference type="EMBL" id="FUZE01000002">
    <property type="protein sequence ID" value="SKB45833.1"/>
    <property type="molecule type" value="Genomic_DNA"/>
</dbReference>
<evidence type="ECO:0000256" key="1">
    <source>
        <dbReference type="SAM" id="Coils"/>
    </source>
</evidence>
<accession>A0AAX2IKI8</accession>
<keyword evidence="1" id="KW-0175">Coiled coil</keyword>
<name>A0AAX2IKI8_9FLAO</name>
<dbReference type="KEGG" id="cbp:EB354_14360"/>
<reference evidence="4 6" key="2">
    <citation type="submission" date="2018-06" db="EMBL/GenBank/DDBJ databases">
        <authorList>
            <consortium name="Pathogen Informatics"/>
            <person name="Doyle S."/>
        </authorList>
    </citation>
    <scope>NUCLEOTIDE SEQUENCE [LARGE SCALE GENOMIC DNA]</scope>
    <source>
        <strain evidence="4 6">NCTC11212</strain>
    </source>
</reference>
<dbReference type="Proteomes" id="UP000251937">
    <property type="component" value="Unassembled WGS sequence"/>
</dbReference>
<sequence>MKKNLFFVGLLFSSIAFSQNTTTRNDAGSPTTISGFYEANNPINYPSGASDWWHLLDVRHANPNNNFGMQFAGSFFDQDLYFRKTNNSSSQSWMRAILENSAGNVKIGKNDPANSEASLRIFKADGTYVEIANSQGTFQIARSVCNDCWAVGARTGDTVFRTLSNVAGASQNLLFSIPNGGNDGGSYVGFEDNHNGVWAKFFNNATARFNGKIFAKEVEVKANVWADYVFKKDYKLKTLEEVEKHIAEKGHLPNIPSATEVIEKGINVAEMDAKLLEKIEELTLYSIEQNKRLQLQSEEINELKRQVQLLISNHK</sequence>
<feature type="coiled-coil region" evidence="1">
    <location>
        <begin position="286"/>
        <end position="313"/>
    </location>
</feature>
<protein>
    <recommendedName>
        <fullName evidence="7">Cell wall anchor protein</fullName>
    </recommendedName>
</protein>
<dbReference type="EMBL" id="UAVR01000008">
    <property type="protein sequence ID" value="SQA89259.1"/>
    <property type="molecule type" value="Genomic_DNA"/>
</dbReference>
<dbReference type="AlphaFoldDB" id="A0AAX2IKI8"/>
<evidence type="ECO:0000313" key="5">
    <source>
        <dbReference type="Proteomes" id="UP000190669"/>
    </source>
</evidence>
<organism evidence="4 6">
    <name type="scientific">Chryseobacterium balustinum</name>
    <dbReference type="NCBI Taxonomy" id="246"/>
    <lineage>
        <taxon>Bacteria</taxon>
        <taxon>Pseudomonadati</taxon>
        <taxon>Bacteroidota</taxon>
        <taxon>Flavobacteriia</taxon>
        <taxon>Flavobacteriales</taxon>
        <taxon>Weeksellaceae</taxon>
        <taxon>Chryseobacterium group</taxon>
        <taxon>Chryseobacterium</taxon>
    </lineage>
</organism>
<feature type="signal peptide" evidence="2">
    <location>
        <begin position="1"/>
        <end position="18"/>
    </location>
</feature>
<dbReference type="Proteomes" id="UP000190669">
    <property type="component" value="Unassembled WGS sequence"/>
</dbReference>
<evidence type="ECO:0008006" key="7">
    <source>
        <dbReference type="Google" id="ProtNLM"/>
    </source>
</evidence>
<keyword evidence="2" id="KW-0732">Signal</keyword>